<accession>A0A9D7FGG3</accession>
<evidence type="ECO:0000256" key="1">
    <source>
        <dbReference type="SAM" id="SignalP"/>
    </source>
</evidence>
<evidence type="ECO:0000313" key="2">
    <source>
        <dbReference type="EMBL" id="MBK7425172.1"/>
    </source>
</evidence>
<gene>
    <name evidence="2" type="ORF">IPJ48_20015</name>
</gene>
<evidence type="ECO:0000313" key="3">
    <source>
        <dbReference type="Proteomes" id="UP000886602"/>
    </source>
</evidence>
<reference evidence="2" key="1">
    <citation type="submission" date="2020-10" db="EMBL/GenBank/DDBJ databases">
        <title>Connecting structure to function with the recovery of over 1000 high-quality activated sludge metagenome-assembled genomes encoding full-length rRNA genes using long-read sequencing.</title>
        <authorList>
            <person name="Singleton C.M."/>
            <person name="Petriglieri F."/>
            <person name="Kristensen J.M."/>
            <person name="Kirkegaard R.H."/>
            <person name="Michaelsen T.Y."/>
            <person name="Andersen M.H."/>
            <person name="Karst S.M."/>
            <person name="Dueholm M.S."/>
            <person name="Nielsen P.H."/>
            <person name="Albertsen M."/>
        </authorList>
    </citation>
    <scope>NUCLEOTIDE SEQUENCE</scope>
    <source>
        <strain evidence="2">EsbW_18-Q3-R4-48_MAXAC.044</strain>
    </source>
</reference>
<keyword evidence="1" id="KW-0732">Signal</keyword>
<dbReference type="Proteomes" id="UP000886602">
    <property type="component" value="Unassembled WGS sequence"/>
</dbReference>
<dbReference type="InterPro" id="IPR018740">
    <property type="entry name" value="DUF2282_membr"/>
</dbReference>
<sequence length="98" mass="10079">MKSDNTLAQAAVAGLLALGLAASSGAAFAAADKEKCYGVAMAGKNDCGGKYSKHACAGTSTVDKDPNDWKYVDKGTCEKMGGKLKAAAELEKEMKKKS</sequence>
<name>A0A9D7FGG3_9RHOO</name>
<comment type="caution">
    <text evidence="2">The sequence shown here is derived from an EMBL/GenBank/DDBJ whole genome shotgun (WGS) entry which is preliminary data.</text>
</comment>
<dbReference type="AlphaFoldDB" id="A0A9D7FGG3"/>
<dbReference type="Pfam" id="PF10048">
    <property type="entry name" value="DUF2282"/>
    <property type="match status" value="1"/>
</dbReference>
<protein>
    <submittedName>
        <fullName evidence="2">DUF2282 domain-containing protein</fullName>
    </submittedName>
</protein>
<dbReference type="EMBL" id="JADJNC010000064">
    <property type="protein sequence ID" value="MBK7425172.1"/>
    <property type="molecule type" value="Genomic_DNA"/>
</dbReference>
<feature type="chain" id="PRO_5038439020" evidence="1">
    <location>
        <begin position="30"/>
        <end position="98"/>
    </location>
</feature>
<feature type="signal peptide" evidence="1">
    <location>
        <begin position="1"/>
        <end position="29"/>
    </location>
</feature>
<organism evidence="2 3">
    <name type="scientific">Candidatus Propionivibrio dominans</name>
    <dbReference type="NCBI Taxonomy" id="2954373"/>
    <lineage>
        <taxon>Bacteria</taxon>
        <taxon>Pseudomonadati</taxon>
        <taxon>Pseudomonadota</taxon>
        <taxon>Betaproteobacteria</taxon>
        <taxon>Rhodocyclales</taxon>
        <taxon>Rhodocyclaceae</taxon>
        <taxon>Propionivibrio</taxon>
    </lineage>
</organism>
<proteinExistence type="predicted"/>